<name>A0ABT9SU03_9GAMM</name>
<dbReference type="InterPro" id="IPR033469">
    <property type="entry name" value="CYTH-like_dom_sf"/>
</dbReference>
<dbReference type="PROSITE" id="PS51707">
    <property type="entry name" value="CYTH"/>
    <property type="match status" value="1"/>
</dbReference>
<dbReference type="GO" id="GO:0004016">
    <property type="term" value="F:adenylate cyclase activity"/>
    <property type="evidence" value="ECO:0007669"/>
    <property type="project" value="UniProtKB-EC"/>
</dbReference>
<dbReference type="PANTHER" id="PTHR40114">
    <property type="entry name" value="SLR0698 PROTEIN"/>
    <property type="match status" value="1"/>
</dbReference>
<dbReference type="SMART" id="SM01118">
    <property type="entry name" value="CYTH"/>
    <property type="match status" value="1"/>
</dbReference>
<keyword evidence="2" id="KW-0456">Lyase</keyword>
<dbReference type="PANTHER" id="PTHR40114:SF1">
    <property type="entry name" value="SLR0698 PROTEIN"/>
    <property type="match status" value="1"/>
</dbReference>
<dbReference type="Pfam" id="PF01928">
    <property type="entry name" value="CYTH"/>
    <property type="match status" value="1"/>
</dbReference>
<gene>
    <name evidence="2" type="ORF">J2T07_000025</name>
</gene>
<reference evidence="2 3" key="1">
    <citation type="submission" date="2023-07" db="EMBL/GenBank/DDBJ databases">
        <title>Sorghum-associated microbial communities from plants grown in Nebraska, USA.</title>
        <authorList>
            <person name="Schachtman D."/>
        </authorList>
    </citation>
    <scope>NUCLEOTIDE SEQUENCE [LARGE SCALE GENOMIC DNA]</scope>
    <source>
        <strain evidence="2 3">CC60</strain>
    </source>
</reference>
<dbReference type="Gene3D" id="2.40.320.10">
    <property type="entry name" value="Hypothetical Protein Pfu-838710-001"/>
    <property type="match status" value="1"/>
</dbReference>
<evidence type="ECO:0000313" key="3">
    <source>
        <dbReference type="Proteomes" id="UP001237737"/>
    </source>
</evidence>
<dbReference type="InterPro" id="IPR012042">
    <property type="entry name" value="NeuTTM/CthTTM-like"/>
</dbReference>
<dbReference type="RefSeq" id="WP_306846345.1">
    <property type="nucleotide sequence ID" value="NZ_JAUSSK010000001.1"/>
</dbReference>
<keyword evidence="3" id="KW-1185">Reference proteome</keyword>
<evidence type="ECO:0000313" key="2">
    <source>
        <dbReference type="EMBL" id="MDQ0007866.1"/>
    </source>
</evidence>
<dbReference type="SUPFAM" id="SSF55154">
    <property type="entry name" value="CYTH-like phosphatases"/>
    <property type="match status" value="1"/>
</dbReference>
<dbReference type="PIRSF" id="PIRSF016487">
    <property type="entry name" value="CYTH_UCP016487"/>
    <property type="match status" value="1"/>
</dbReference>
<sequence length="174" mass="19238">MGVEIERKFLLAGDGWRSLVQRSERMAQGYLVSAAALAGGHAKCSVRVRVSGDVAWLNIKSATLGVERHEFEYAIPLADAEHLLHELSDGVLEKVRHHVMFDGAHFEIDEFLGDNAGLVVAEVELPSVDAAYPRPDWLGAEVSEQTRYYNVNLIGRPYASWSVAEREGKEDTAC</sequence>
<evidence type="ECO:0000259" key="1">
    <source>
        <dbReference type="PROSITE" id="PS51707"/>
    </source>
</evidence>
<comment type="caution">
    <text evidence="2">The sequence shown here is derived from an EMBL/GenBank/DDBJ whole genome shotgun (WGS) entry which is preliminary data.</text>
</comment>
<feature type="domain" description="CYTH" evidence="1">
    <location>
        <begin position="2"/>
        <end position="155"/>
    </location>
</feature>
<proteinExistence type="predicted"/>
<protein>
    <submittedName>
        <fullName evidence="2">Adenylate cyclase</fullName>
        <ecNumber evidence="2">4.6.1.1</ecNumber>
    </submittedName>
</protein>
<dbReference type="InterPro" id="IPR023577">
    <property type="entry name" value="CYTH_domain"/>
</dbReference>
<dbReference type="EMBL" id="JAUSSK010000001">
    <property type="protein sequence ID" value="MDQ0007866.1"/>
    <property type="molecule type" value="Genomic_DNA"/>
</dbReference>
<dbReference type="Proteomes" id="UP001237737">
    <property type="component" value="Unassembled WGS sequence"/>
</dbReference>
<dbReference type="EC" id="4.6.1.1" evidence="2"/>
<organism evidence="2 3">
    <name type="scientific">Luteibacter jiangsuensis</name>
    <dbReference type="NCBI Taxonomy" id="637577"/>
    <lineage>
        <taxon>Bacteria</taxon>
        <taxon>Pseudomonadati</taxon>
        <taxon>Pseudomonadota</taxon>
        <taxon>Gammaproteobacteria</taxon>
        <taxon>Lysobacterales</taxon>
        <taxon>Rhodanobacteraceae</taxon>
        <taxon>Luteibacter</taxon>
    </lineage>
</organism>
<accession>A0ABT9SU03</accession>
<dbReference type="CDD" id="cd07891">
    <property type="entry name" value="CYTH-like_CthTTM-like_1"/>
    <property type="match status" value="1"/>
</dbReference>